<comment type="catalytic activity">
    <reaction evidence="6">
        <text>3,3'-diiodothyronamine + iodide + A + H(+) = 3,3',5'-triiodothyronamine + AH2</text>
        <dbReference type="Rhea" id="RHEA:83795"/>
        <dbReference type="ChEBI" id="CHEBI:13193"/>
        <dbReference type="ChEBI" id="CHEBI:15378"/>
        <dbReference type="ChEBI" id="CHEBI:16382"/>
        <dbReference type="ChEBI" id="CHEBI:17499"/>
        <dbReference type="ChEBI" id="CHEBI:233341"/>
        <dbReference type="ChEBI" id="CHEBI:233343"/>
    </reaction>
    <physiologicalReaction direction="right-to-left" evidence="6">
        <dbReference type="Rhea" id="RHEA:83797"/>
    </physiologicalReaction>
</comment>
<keyword evidence="8" id="KW-0560">Oxidoreductase</keyword>
<reference evidence="9" key="1">
    <citation type="submission" date="2021-01" db="EMBL/GenBank/DDBJ databases">
        <authorList>
            <person name="Zahm M."/>
            <person name="Roques C."/>
            <person name="Cabau C."/>
            <person name="Klopp C."/>
            <person name="Donnadieu C."/>
            <person name="Jouanno E."/>
            <person name="Lampietro C."/>
            <person name="Louis A."/>
            <person name="Herpin A."/>
            <person name="Echchiki A."/>
            <person name="Berthelot C."/>
            <person name="Parey E."/>
            <person name="Roest-Crollius H."/>
            <person name="Braasch I."/>
            <person name="Postlethwait J."/>
            <person name="Bobe J."/>
            <person name="Montfort J."/>
            <person name="Bouchez O."/>
            <person name="Begum T."/>
            <person name="Mejri S."/>
            <person name="Adams A."/>
            <person name="Chen W.-J."/>
            <person name="Guiguen Y."/>
        </authorList>
    </citation>
    <scope>NUCLEOTIDE SEQUENCE</scope>
    <source>
        <strain evidence="9">YG-15Mar2019-1</strain>
        <tissue evidence="9">Brain</tissue>
    </source>
</reference>
<evidence type="ECO:0000313" key="10">
    <source>
        <dbReference type="Proteomes" id="UP001046870"/>
    </source>
</evidence>
<comment type="catalytic activity">
    <reaction evidence="7">
        <text>3-iodothyronamine + iodide + A + H(+) = 3,3'-diiodothyronamine + AH2</text>
        <dbReference type="Rhea" id="RHEA:83827"/>
        <dbReference type="ChEBI" id="CHEBI:13193"/>
        <dbReference type="ChEBI" id="CHEBI:15378"/>
        <dbReference type="ChEBI" id="CHEBI:16382"/>
        <dbReference type="ChEBI" id="CHEBI:17499"/>
        <dbReference type="ChEBI" id="CHEBI:231647"/>
        <dbReference type="ChEBI" id="CHEBI:233341"/>
    </reaction>
    <physiologicalReaction direction="right-to-left" evidence="7">
        <dbReference type="Rhea" id="RHEA:83829"/>
    </physiologicalReaction>
</comment>
<dbReference type="PANTHER" id="PTHR11781:SF22">
    <property type="entry name" value="TYPE I IODOTHYRONINE DEIODINASE"/>
    <property type="match status" value="1"/>
</dbReference>
<keyword evidence="8" id="KW-0712">Selenocysteine</keyword>
<dbReference type="Gene3D" id="3.40.30.10">
    <property type="entry name" value="Glutaredoxin"/>
    <property type="match status" value="1"/>
</dbReference>
<evidence type="ECO:0000256" key="2">
    <source>
        <dbReference type="ARBA" id="ARBA00093202"/>
    </source>
</evidence>
<dbReference type="Proteomes" id="UP001046870">
    <property type="component" value="Chromosome 2"/>
</dbReference>
<keyword evidence="10" id="KW-1185">Reference proteome</keyword>
<gene>
    <name evidence="9" type="ORF">MATL_G00038500</name>
</gene>
<organism evidence="9 10">
    <name type="scientific">Megalops atlanticus</name>
    <name type="common">Tarpon</name>
    <name type="synonym">Clupea gigantea</name>
    <dbReference type="NCBI Taxonomy" id="7932"/>
    <lineage>
        <taxon>Eukaryota</taxon>
        <taxon>Metazoa</taxon>
        <taxon>Chordata</taxon>
        <taxon>Craniata</taxon>
        <taxon>Vertebrata</taxon>
        <taxon>Euteleostomi</taxon>
        <taxon>Actinopterygii</taxon>
        <taxon>Neopterygii</taxon>
        <taxon>Teleostei</taxon>
        <taxon>Elopiformes</taxon>
        <taxon>Megalopidae</taxon>
        <taxon>Megalops</taxon>
    </lineage>
</organism>
<evidence type="ECO:0000256" key="5">
    <source>
        <dbReference type="ARBA" id="ARBA00093219"/>
    </source>
</evidence>
<name>A0A9D3QJM3_MEGAT</name>
<dbReference type="OrthoDB" id="428577at2759"/>
<dbReference type="PANTHER" id="PTHR11781">
    <property type="entry name" value="IODOTHYRONINE DEIODINASE"/>
    <property type="match status" value="1"/>
</dbReference>
<evidence type="ECO:0000256" key="7">
    <source>
        <dbReference type="ARBA" id="ARBA00093242"/>
    </source>
</evidence>
<proteinExistence type="inferred from homology"/>
<evidence type="ECO:0000256" key="8">
    <source>
        <dbReference type="RuleBase" id="RU000676"/>
    </source>
</evidence>
<dbReference type="AlphaFoldDB" id="A0A9D3QJM3"/>
<comment type="function">
    <text evidence="8">Responsible for the deiodination of T4 (3,5,3',5'-tetraiodothyronine).</text>
</comment>
<dbReference type="GO" id="GO:0042404">
    <property type="term" value="P:thyroid hormone catabolic process"/>
    <property type="evidence" value="ECO:0007669"/>
    <property type="project" value="UniProtKB-ARBA"/>
</dbReference>
<comment type="similarity">
    <text evidence="8">Belongs to the iodothyronine deiodinase family.</text>
</comment>
<evidence type="ECO:0000313" key="9">
    <source>
        <dbReference type="EMBL" id="KAG7488793.1"/>
    </source>
</evidence>
<comment type="catalytic activity">
    <reaction evidence="3">
        <text>3,3'-diiodo-L-thyronine sulfate + iodide + A + H(+) = 3,3',5-triiodo-L-thyronine sulfate + AH2</text>
        <dbReference type="Rhea" id="RHEA:83751"/>
        <dbReference type="ChEBI" id="CHEBI:13193"/>
        <dbReference type="ChEBI" id="CHEBI:15378"/>
        <dbReference type="ChEBI" id="CHEBI:16382"/>
        <dbReference type="ChEBI" id="CHEBI:17499"/>
        <dbReference type="ChEBI" id="CHEBI:176511"/>
        <dbReference type="ChEBI" id="CHEBI:176515"/>
    </reaction>
    <physiologicalReaction direction="right-to-left" evidence="3">
        <dbReference type="Rhea" id="RHEA:83753"/>
    </physiologicalReaction>
</comment>
<evidence type="ECO:0000256" key="4">
    <source>
        <dbReference type="ARBA" id="ARBA00093210"/>
    </source>
</evidence>
<comment type="catalytic activity">
    <reaction evidence="4">
        <text>3'-iodothyronamine + iodide + A + H(+) = 3',5'-diiodothyronamine + AH2</text>
        <dbReference type="Rhea" id="RHEA:83803"/>
        <dbReference type="ChEBI" id="CHEBI:13193"/>
        <dbReference type="ChEBI" id="CHEBI:15378"/>
        <dbReference type="ChEBI" id="CHEBI:16382"/>
        <dbReference type="ChEBI" id="CHEBI:17499"/>
        <dbReference type="ChEBI" id="CHEBI:233339"/>
        <dbReference type="ChEBI" id="CHEBI:233342"/>
    </reaction>
    <physiologicalReaction direction="right-to-left" evidence="4">
        <dbReference type="Rhea" id="RHEA:83805"/>
    </physiologicalReaction>
</comment>
<sequence>MGKVCVYFKSAYLALFVLLQTLILKTLSIIAPSLTKKILLKLGEKATMTQNPKFKFEDWGPTFTTWAFIKSVLNQIWISLGEEAFVGNRAPDTTVVTLDGKKTRISHFLKGHRPLVLSFGSCT</sequence>
<protein>
    <recommendedName>
        <fullName evidence="8">Iodothyronine deiodinase</fullName>
    </recommendedName>
</protein>
<comment type="catalytic activity">
    <reaction evidence="5">
        <text>3,3'-diiodo-L-thyronine sulfate + iodide + A + H(+) = 3,3',5'-triiodo-L-thyronine sulfate + AH2</text>
        <dbReference type="Rhea" id="RHEA:83831"/>
        <dbReference type="ChEBI" id="CHEBI:13193"/>
        <dbReference type="ChEBI" id="CHEBI:15378"/>
        <dbReference type="ChEBI" id="CHEBI:16382"/>
        <dbReference type="ChEBI" id="CHEBI:17499"/>
        <dbReference type="ChEBI" id="CHEBI:176513"/>
        <dbReference type="ChEBI" id="CHEBI:176515"/>
    </reaction>
    <physiologicalReaction direction="right-to-left" evidence="5">
        <dbReference type="Rhea" id="RHEA:83833"/>
    </physiologicalReaction>
</comment>
<evidence type="ECO:0000256" key="1">
    <source>
        <dbReference type="ARBA" id="ARBA00093186"/>
    </source>
</evidence>
<dbReference type="GO" id="GO:0004800">
    <property type="term" value="F:thyroxine 5'-deiodinase activity"/>
    <property type="evidence" value="ECO:0007669"/>
    <property type="project" value="InterPro"/>
</dbReference>
<dbReference type="EMBL" id="JAFDVH010000002">
    <property type="protein sequence ID" value="KAG7488793.1"/>
    <property type="molecule type" value="Genomic_DNA"/>
</dbReference>
<accession>A0A9D3QJM3</accession>
<comment type="caution">
    <text evidence="9">The sequence shown here is derived from an EMBL/GenBank/DDBJ whole genome shotgun (WGS) entry which is preliminary data.</text>
</comment>
<dbReference type="InterPro" id="IPR000643">
    <property type="entry name" value="Iodothyronine_deiodinase"/>
</dbReference>
<comment type="catalytic activity">
    <reaction evidence="2">
        <text>3,3',5'-triiodo-L-thyronine sulfate + iodide + A + H(+) = L-thyroxine sulfate + AH2</text>
        <dbReference type="Rhea" id="RHEA:83835"/>
        <dbReference type="ChEBI" id="CHEBI:13193"/>
        <dbReference type="ChEBI" id="CHEBI:15378"/>
        <dbReference type="ChEBI" id="CHEBI:16382"/>
        <dbReference type="ChEBI" id="CHEBI:17499"/>
        <dbReference type="ChEBI" id="CHEBI:176512"/>
        <dbReference type="ChEBI" id="CHEBI:176513"/>
    </reaction>
    <physiologicalReaction direction="right-to-left" evidence="2">
        <dbReference type="Rhea" id="RHEA:83837"/>
    </physiologicalReaction>
</comment>
<dbReference type="GO" id="GO:0042446">
    <property type="term" value="P:hormone biosynthetic process"/>
    <property type="evidence" value="ECO:0007669"/>
    <property type="project" value="UniProtKB-KW"/>
</dbReference>
<keyword evidence="8" id="KW-0893">Thyroid hormones biosynthesis</keyword>
<evidence type="ECO:0000256" key="6">
    <source>
        <dbReference type="ARBA" id="ARBA00093236"/>
    </source>
</evidence>
<dbReference type="Pfam" id="PF00837">
    <property type="entry name" value="T4_deiodinase"/>
    <property type="match status" value="1"/>
</dbReference>
<comment type="catalytic activity">
    <reaction evidence="1">
        <text>3-iodo-L-thyronine + iodide + A + H(+) = 3,3'-diiodo-L-thyronine + AH2</text>
        <dbReference type="Rhea" id="RHEA:83783"/>
        <dbReference type="ChEBI" id="CHEBI:13193"/>
        <dbReference type="ChEBI" id="CHEBI:15378"/>
        <dbReference type="ChEBI" id="CHEBI:16382"/>
        <dbReference type="ChEBI" id="CHEBI:17499"/>
        <dbReference type="ChEBI" id="CHEBI:176514"/>
        <dbReference type="ChEBI" id="CHEBI:232627"/>
    </reaction>
    <physiologicalReaction direction="right-to-left" evidence="1">
        <dbReference type="Rhea" id="RHEA:83785"/>
    </physiologicalReaction>
</comment>
<evidence type="ECO:0000256" key="3">
    <source>
        <dbReference type="ARBA" id="ARBA00093206"/>
    </source>
</evidence>